<feature type="non-terminal residue" evidence="2">
    <location>
        <position position="317"/>
    </location>
</feature>
<dbReference type="STRING" id="1344418.A0A1D2VHU5"/>
<dbReference type="Gene3D" id="3.40.525.10">
    <property type="entry name" value="CRAL-TRIO lipid binding domain"/>
    <property type="match status" value="1"/>
</dbReference>
<evidence type="ECO:0000313" key="3">
    <source>
        <dbReference type="Proteomes" id="UP000095038"/>
    </source>
</evidence>
<dbReference type="InterPro" id="IPR052578">
    <property type="entry name" value="PI_Transfer_CRAL-TRIO"/>
</dbReference>
<dbReference type="Pfam" id="PF03765">
    <property type="entry name" value="CRAL_TRIO_N"/>
    <property type="match status" value="1"/>
</dbReference>
<protein>
    <recommendedName>
        <fullName evidence="1">CRAL-TRIO domain-containing protein</fullName>
    </recommendedName>
</protein>
<dbReference type="GO" id="GO:0042802">
    <property type="term" value="F:identical protein binding"/>
    <property type="evidence" value="ECO:0007669"/>
    <property type="project" value="EnsemblFungi"/>
</dbReference>
<dbReference type="CDD" id="cd00170">
    <property type="entry name" value="SEC14"/>
    <property type="match status" value="1"/>
</dbReference>
<dbReference type="Pfam" id="PF00650">
    <property type="entry name" value="CRAL_TRIO"/>
    <property type="match status" value="1"/>
</dbReference>
<feature type="domain" description="CRAL-TRIO" evidence="1">
    <location>
        <begin position="107"/>
        <end position="269"/>
    </location>
</feature>
<dbReference type="PANTHER" id="PTHR45824:SF29">
    <property type="entry name" value="GH16843P"/>
    <property type="match status" value="1"/>
</dbReference>
<dbReference type="InterPro" id="IPR001251">
    <property type="entry name" value="CRAL-TRIO_dom"/>
</dbReference>
<feature type="non-terminal residue" evidence="2">
    <location>
        <position position="1"/>
    </location>
</feature>
<dbReference type="RefSeq" id="XP_020047354.1">
    <property type="nucleotide sequence ID" value="XM_020189433.1"/>
</dbReference>
<dbReference type="SUPFAM" id="SSF46938">
    <property type="entry name" value="CRAL/TRIO N-terminal domain"/>
    <property type="match status" value="1"/>
</dbReference>
<dbReference type="PROSITE" id="PS50191">
    <property type="entry name" value="CRAL_TRIO"/>
    <property type="match status" value="1"/>
</dbReference>
<dbReference type="GO" id="GO:0008526">
    <property type="term" value="F:phosphatidylinositol transfer activity"/>
    <property type="evidence" value="ECO:0007669"/>
    <property type="project" value="EnsemblFungi"/>
</dbReference>
<evidence type="ECO:0000259" key="1">
    <source>
        <dbReference type="PROSITE" id="PS50191"/>
    </source>
</evidence>
<dbReference type="GO" id="GO:0005811">
    <property type="term" value="C:lipid droplet"/>
    <property type="evidence" value="ECO:0007669"/>
    <property type="project" value="EnsemblFungi"/>
</dbReference>
<dbReference type="SMART" id="SM00516">
    <property type="entry name" value="SEC14"/>
    <property type="match status" value="1"/>
</dbReference>
<proteinExistence type="predicted"/>
<keyword evidence="3" id="KW-1185">Reference proteome</keyword>
<dbReference type="AlphaFoldDB" id="A0A1D2VHU5"/>
<sequence>NSQYRTVEIPIEYPLATQVVPPESPLTKVQQLKYLKVLNHLLTLNDTNQFQIDDKSWLTRECILRYLRATKWLPNDAIKRIKSTISWRKEFGISNQFDNQNVVNFDLCSIENQTGKEVILGFDNNLRPCLYLKPGRQNTKASLRQVQHLVLMLEKVIDFMPPGQDSLALLIDFKPYNVLSKEEQSKLPKVPSISIGKQVLHILQNHYPERLGKALLTNMPWYAKTFLNLIHPFIDPLTKTKLVYNEPFVNYVPTELLDKDFGGEINFIYKHEVYWKNLVEISNKKRLNYINRFNRFGRFIGLSEFDLRGEHNILKYP</sequence>
<dbReference type="GO" id="GO:0071944">
    <property type="term" value="C:cell periphery"/>
    <property type="evidence" value="ECO:0007669"/>
    <property type="project" value="EnsemblFungi"/>
</dbReference>
<organism evidence="2 3">
    <name type="scientific">Ascoidea rubescens DSM 1968</name>
    <dbReference type="NCBI Taxonomy" id="1344418"/>
    <lineage>
        <taxon>Eukaryota</taxon>
        <taxon>Fungi</taxon>
        <taxon>Dikarya</taxon>
        <taxon>Ascomycota</taxon>
        <taxon>Saccharomycotina</taxon>
        <taxon>Saccharomycetes</taxon>
        <taxon>Ascoideaceae</taxon>
        <taxon>Ascoidea</taxon>
    </lineage>
</organism>
<dbReference type="GO" id="GO:0016126">
    <property type="term" value="P:sterol biosynthetic process"/>
    <property type="evidence" value="ECO:0007669"/>
    <property type="project" value="EnsemblFungi"/>
</dbReference>
<dbReference type="InterPro" id="IPR036865">
    <property type="entry name" value="CRAL-TRIO_dom_sf"/>
</dbReference>
<gene>
    <name evidence="2" type="ORF">ASCRUDRAFT_16581</name>
</gene>
<dbReference type="SUPFAM" id="SSF52087">
    <property type="entry name" value="CRAL/TRIO domain"/>
    <property type="match status" value="1"/>
</dbReference>
<name>A0A1D2VHU5_9ASCO</name>
<dbReference type="GO" id="GO:1902556">
    <property type="term" value="C:phosphatidylinositol transporter complex"/>
    <property type="evidence" value="ECO:0007669"/>
    <property type="project" value="EnsemblFungi"/>
</dbReference>
<dbReference type="PANTHER" id="PTHR45824">
    <property type="entry name" value="GH16843P"/>
    <property type="match status" value="1"/>
</dbReference>
<dbReference type="InterPro" id="IPR036273">
    <property type="entry name" value="CRAL/TRIO_N_dom_sf"/>
</dbReference>
<dbReference type="Proteomes" id="UP000095038">
    <property type="component" value="Unassembled WGS sequence"/>
</dbReference>
<dbReference type="EMBL" id="KV454480">
    <property type="protein sequence ID" value="ODV61047.1"/>
    <property type="molecule type" value="Genomic_DNA"/>
</dbReference>
<dbReference type="OrthoDB" id="75724at2759"/>
<dbReference type="GO" id="GO:0008654">
    <property type="term" value="P:phospholipid biosynthetic process"/>
    <property type="evidence" value="ECO:0007669"/>
    <property type="project" value="EnsemblFungi"/>
</dbReference>
<dbReference type="GO" id="GO:0009410">
    <property type="term" value="P:response to xenobiotic stimulus"/>
    <property type="evidence" value="ECO:0007669"/>
    <property type="project" value="EnsemblFungi"/>
</dbReference>
<dbReference type="GeneID" id="30963069"/>
<dbReference type="InParanoid" id="A0A1D2VHU5"/>
<dbReference type="GO" id="GO:0032934">
    <property type="term" value="F:sterol binding"/>
    <property type="evidence" value="ECO:0007669"/>
    <property type="project" value="EnsemblFungi"/>
</dbReference>
<dbReference type="SMART" id="SM01100">
    <property type="entry name" value="CRAL_TRIO_N"/>
    <property type="match status" value="1"/>
</dbReference>
<accession>A0A1D2VHU5</accession>
<dbReference type="GO" id="GO:0071561">
    <property type="term" value="C:nucleus-vacuole junction"/>
    <property type="evidence" value="ECO:0007669"/>
    <property type="project" value="EnsemblFungi"/>
</dbReference>
<dbReference type="FunCoup" id="A0A1D2VHU5">
    <property type="interactions" value="141"/>
</dbReference>
<dbReference type="InterPro" id="IPR011074">
    <property type="entry name" value="CRAL/TRIO_N_dom"/>
</dbReference>
<dbReference type="GO" id="GO:0043942">
    <property type="term" value="P:negative regulation of sexual sporulation resulting in formation of a cellular spore"/>
    <property type="evidence" value="ECO:0007669"/>
    <property type="project" value="EnsemblFungi"/>
</dbReference>
<evidence type="ECO:0000313" key="2">
    <source>
        <dbReference type="EMBL" id="ODV61047.1"/>
    </source>
</evidence>
<reference evidence="3" key="1">
    <citation type="submission" date="2016-05" db="EMBL/GenBank/DDBJ databases">
        <title>Comparative genomics of biotechnologically important yeasts.</title>
        <authorList>
            <consortium name="DOE Joint Genome Institute"/>
            <person name="Riley R."/>
            <person name="Haridas S."/>
            <person name="Wolfe K.H."/>
            <person name="Lopes M.R."/>
            <person name="Hittinger C.T."/>
            <person name="Goker M."/>
            <person name="Salamov A."/>
            <person name="Wisecaver J."/>
            <person name="Long T.M."/>
            <person name="Aerts A.L."/>
            <person name="Barry K."/>
            <person name="Choi C."/>
            <person name="Clum A."/>
            <person name="Coughlan A.Y."/>
            <person name="Deshpande S."/>
            <person name="Douglass A.P."/>
            <person name="Hanson S.J."/>
            <person name="Klenk H.-P."/>
            <person name="Labutti K."/>
            <person name="Lapidus A."/>
            <person name="Lindquist E."/>
            <person name="Lipzen A."/>
            <person name="Meier-Kolthoff J.P."/>
            <person name="Ohm R.A."/>
            <person name="Otillar R.P."/>
            <person name="Pangilinan J."/>
            <person name="Peng Y."/>
            <person name="Rokas A."/>
            <person name="Rosa C.A."/>
            <person name="Scheuner C."/>
            <person name="Sibirny A.A."/>
            <person name="Slot J.C."/>
            <person name="Stielow J.B."/>
            <person name="Sun H."/>
            <person name="Kurtzman C.P."/>
            <person name="Blackwell M."/>
            <person name="Grigoriev I.V."/>
            <person name="Jeffries T.W."/>
        </authorList>
    </citation>
    <scope>NUCLEOTIDE SEQUENCE [LARGE SCALE GENOMIC DNA]</scope>
    <source>
        <strain evidence="3">DSM 1968</strain>
    </source>
</reference>